<dbReference type="InterPro" id="IPR020449">
    <property type="entry name" value="Tscrpt_reg_AraC-type_HTH"/>
</dbReference>
<dbReference type="GO" id="GO:0043565">
    <property type="term" value="F:sequence-specific DNA binding"/>
    <property type="evidence" value="ECO:0007669"/>
    <property type="project" value="InterPro"/>
</dbReference>
<dbReference type="InterPro" id="IPR009057">
    <property type="entry name" value="Homeodomain-like_sf"/>
</dbReference>
<name>A0A410JRB6_ORNRH</name>
<evidence type="ECO:0000259" key="4">
    <source>
        <dbReference type="PROSITE" id="PS01124"/>
    </source>
</evidence>
<dbReference type="OrthoDB" id="2666928at2"/>
<dbReference type="Proteomes" id="UP000287701">
    <property type="component" value="Chromosome"/>
</dbReference>
<proteinExistence type="predicted"/>
<reference evidence="5 6" key="1">
    <citation type="submission" date="2019-01" db="EMBL/GenBank/DDBJ databases">
        <title>Whole Genome of Ornithobacterium rhinotracheale FARPER-174b.</title>
        <authorList>
            <person name="Tataje-Lavanda L.A."/>
            <person name="Montalvan A."/>
            <person name="Montesinos R."/>
            <person name="Zimic M."/>
            <person name="Fernandez-Sanchez M."/>
            <person name="Fernandez-Diaz M."/>
        </authorList>
    </citation>
    <scope>NUCLEOTIDE SEQUENCE [LARGE SCALE GENOMIC DNA]</scope>
    <source>
        <strain evidence="5 6">FARPER-174b</strain>
    </source>
</reference>
<protein>
    <submittedName>
        <fullName evidence="5">AraC family transcriptional regulator</fullName>
    </submittedName>
</protein>
<feature type="domain" description="HTH araC/xylS-type" evidence="4">
    <location>
        <begin position="168"/>
        <end position="266"/>
    </location>
</feature>
<dbReference type="InterPro" id="IPR018060">
    <property type="entry name" value="HTH_AraC"/>
</dbReference>
<evidence type="ECO:0000256" key="2">
    <source>
        <dbReference type="ARBA" id="ARBA00023125"/>
    </source>
</evidence>
<dbReference type="EMBL" id="CP035107">
    <property type="protein sequence ID" value="QAR30676.1"/>
    <property type="molecule type" value="Genomic_DNA"/>
</dbReference>
<dbReference type="Gene3D" id="1.10.10.60">
    <property type="entry name" value="Homeodomain-like"/>
    <property type="match status" value="1"/>
</dbReference>
<dbReference type="PRINTS" id="PR00032">
    <property type="entry name" value="HTHARAC"/>
</dbReference>
<organism evidence="5 6">
    <name type="scientific">Ornithobacterium rhinotracheale</name>
    <dbReference type="NCBI Taxonomy" id="28251"/>
    <lineage>
        <taxon>Bacteria</taxon>
        <taxon>Pseudomonadati</taxon>
        <taxon>Bacteroidota</taxon>
        <taxon>Flavobacteriia</taxon>
        <taxon>Flavobacteriales</taxon>
        <taxon>Weeksellaceae</taxon>
        <taxon>Ornithobacterium</taxon>
    </lineage>
</organism>
<keyword evidence="3" id="KW-0804">Transcription</keyword>
<dbReference type="AlphaFoldDB" id="A0A410JRB6"/>
<keyword evidence="2" id="KW-0238">DNA-binding</keyword>
<dbReference type="PANTHER" id="PTHR43280:SF32">
    <property type="entry name" value="TRANSCRIPTIONAL REGULATORY PROTEIN"/>
    <property type="match status" value="1"/>
</dbReference>
<evidence type="ECO:0000313" key="6">
    <source>
        <dbReference type="Proteomes" id="UP000287701"/>
    </source>
</evidence>
<dbReference type="RefSeq" id="WP_128501155.1">
    <property type="nucleotide sequence ID" value="NZ_CP035107.1"/>
</dbReference>
<evidence type="ECO:0000256" key="1">
    <source>
        <dbReference type="ARBA" id="ARBA00023015"/>
    </source>
</evidence>
<evidence type="ECO:0000313" key="5">
    <source>
        <dbReference type="EMBL" id="QAR30676.1"/>
    </source>
</evidence>
<dbReference type="GO" id="GO:0003700">
    <property type="term" value="F:DNA-binding transcription factor activity"/>
    <property type="evidence" value="ECO:0007669"/>
    <property type="project" value="InterPro"/>
</dbReference>
<sequence length="274" mass="31568">MEYLYQVSNKNSQDFAEGLSAPYYYILAFDGDARFSVDFVDYKTQGKTLLFLSPYQLLKWEGGDNLLLTSIAFHGDFYCIEYHNKEVACNGILFNNIYDEPHVAVSDETYAEVLDIVQKIKNFGDAKNNFDNSILKTYLQLILALSSKEKQHKITNPAQYKTDLTHIASYQQLIEQYFLTEKSPSFYADLYGVSVSAFSKKIKKHFGKTPTQLLQERTILEAKKQLHLTNQSVKEIARNLGFEDEFYFSRYFKNVVGISPSFYRDQVGISKVAK</sequence>
<dbReference type="Pfam" id="PF12833">
    <property type="entry name" value="HTH_18"/>
    <property type="match status" value="1"/>
</dbReference>
<keyword evidence="1" id="KW-0805">Transcription regulation</keyword>
<dbReference type="SMART" id="SM00342">
    <property type="entry name" value="HTH_ARAC"/>
    <property type="match status" value="1"/>
</dbReference>
<dbReference type="SUPFAM" id="SSF46689">
    <property type="entry name" value="Homeodomain-like"/>
    <property type="match status" value="1"/>
</dbReference>
<evidence type="ECO:0000256" key="3">
    <source>
        <dbReference type="ARBA" id="ARBA00023163"/>
    </source>
</evidence>
<accession>A0A410JRB6</accession>
<gene>
    <name evidence="5" type="ORF">EQP59_04640</name>
</gene>
<dbReference type="PANTHER" id="PTHR43280">
    <property type="entry name" value="ARAC-FAMILY TRANSCRIPTIONAL REGULATOR"/>
    <property type="match status" value="1"/>
</dbReference>
<dbReference type="PROSITE" id="PS01124">
    <property type="entry name" value="HTH_ARAC_FAMILY_2"/>
    <property type="match status" value="1"/>
</dbReference>